<name>A0ABT6MG35_9NOCA</name>
<evidence type="ECO:0000313" key="9">
    <source>
        <dbReference type="Proteomes" id="UP001160334"/>
    </source>
</evidence>
<keyword evidence="4" id="KW-0233">DNA recombination</keyword>
<evidence type="ECO:0000259" key="7">
    <source>
        <dbReference type="PROSITE" id="PS51900"/>
    </source>
</evidence>
<comment type="caution">
    <text evidence="8">The sequence shown here is derived from an EMBL/GenBank/DDBJ whole genome shotgun (WGS) entry which is preliminary data.</text>
</comment>
<evidence type="ECO:0000313" key="8">
    <source>
        <dbReference type="EMBL" id="MDH6283277.1"/>
    </source>
</evidence>
<evidence type="ECO:0000256" key="2">
    <source>
        <dbReference type="ARBA" id="ARBA00022908"/>
    </source>
</evidence>
<keyword evidence="3 5" id="KW-0238">DNA-binding</keyword>
<dbReference type="RefSeq" id="WP_280762551.1">
    <property type="nucleotide sequence ID" value="NZ_JARXVC010000013.1"/>
</dbReference>
<keyword evidence="2" id="KW-0229">DNA integration</keyword>
<dbReference type="InterPro" id="IPR044068">
    <property type="entry name" value="CB"/>
</dbReference>
<evidence type="ECO:0000256" key="1">
    <source>
        <dbReference type="ARBA" id="ARBA00008857"/>
    </source>
</evidence>
<reference evidence="8 9" key="1">
    <citation type="submission" date="2023-04" db="EMBL/GenBank/DDBJ databases">
        <title>Forest soil microbial communities from Buena Vista Peninsula, Colon Province, Panama.</title>
        <authorList>
            <person name="Bouskill N."/>
        </authorList>
    </citation>
    <scope>NUCLEOTIDE SEQUENCE [LARGE SCALE GENOMIC DNA]</scope>
    <source>
        <strain evidence="8 9">CFH S0262</strain>
    </source>
</reference>
<organism evidence="8 9">
    <name type="scientific">Prescottella agglutinans</name>
    <dbReference type="NCBI Taxonomy" id="1644129"/>
    <lineage>
        <taxon>Bacteria</taxon>
        <taxon>Bacillati</taxon>
        <taxon>Actinomycetota</taxon>
        <taxon>Actinomycetes</taxon>
        <taxon>Mycobacteriales</taxon>
        <taxon>Nocardiaceae</taxon>
        <taxon>Prescottella</taxon>
    </lineage>
</organism>
<evidence type="ECO:0000256" key="4">
    <source>
        <dbReference type="ARBA" id="ARBA00023172"/>
    </source>
</evidence>
<dbReference type="CDD" id="cd01189">
    <property type="entry name" value="INT_ICEBs1_C_like"/>
    <property type="match status" value="1"/>
</dbReference>
<dbReference type="SUPFAM" id="SSF56349">
    <property type="entry name" value="DNA breaking-rejoining enzymes"/>
    <property type="match status" value="1"/>
</dbReference>
<protein>
    <submittedName>
        <fullName evidence="8">Integrase</fullName>
    </submittedName>
</protein>
<gene>
    <name evidence="8" type="ORF">M2280_004520</name>
</gene>
<evidence type="ECO:0000256" key="5">
    <source>
        <dbReference type="PROSITE-ProRule" id="PRU01248"/>
    </source>
</evidence>
<sequence>MTRRSRRAGKGSITSYTTKAGTRWRYQLWVPVDPEHPDAGLRQTGKAGYATAADADDALTKAKNDAAAGLKAGTEKVKLGPYAQTWLDGHRVANSTREQYQRHITLHIEPHLGDLAIRAVTASRIAKFYRDLETAGLGTNTIRKIHVTLTQILDAAVSDRHVLVNRARDKHAKPPTVKQAKEAAEEFEAWTAQQLSAFLAWDRDVYTDELHPLWHLLAFTGARRGEALALRWSDVDLKEGRITIRRALDSSQAGKGEVKGTKTGRTRVVDIDAATVEVLKSHRGVRGGLSLGMARGDALVFGNDAGEPRNVRSVSGSWNHRVRKAQAKLGADTVPDLKLHGLRHTHATLLIQAGESMKVVQDRLGHASITITMDVYAHVLPGAQKSAADRFASLLG</sequence>
<evidence type="ECO:0000256" key="3">
    <source>
        <dbReference type="ARBA" id="ARBA00023125"/>
    </source>
</evidence>
<dbReference type="PANTHER" id="PTHR30349:SF64">
    <property type="entry name" value="PROPHAGE INTEGRASE INTD-RELATED"/>
    <property type="match status" value="1"/>
</dbReference>
<dbReference type="InterPro" id="IPR004107">
    <property type="entry name" value="Integrase_SAM-like_N"/>
</dbReference>
<feature type="domain" description="Core-binding (CB)" evidence="7">
    <location>
        <begin position="77"/>
        <end position="157"/>
    </location>
</feature>
<dbReference type="InterPro" id="IPR002104">
    <property type="entry name" value="Integrase_catalytic"/>
</dbReference>
<comment type="similarity">
    <text evidence="1">Belongs to the 'phage' integrase family.</text>
</comment>
<dbReference type="EMBL" id="JARXVC010000013">
    <property type="protein sequence ID" value="MDH6283277.1"/>
    <property type="molecule type" value="Genomic_DNA"/>
</dbReference>
<dbReference type="Gene3D" id="1.10.443.10">
    <property type="entry name" value="Intergrase catalytic core"/>
    <property type="match status" value="1"/>
</dbReference>
<keyword evidence="9" id="KW-1185">Reference proteome</keyword>
<evidence type="ECO:0000259" key="6">
    <source>
        <dbReference type="PROSITE" id="PS51898"/>
    </source>
</evidence>
<dbReference type="Pfam" id="PF00589">
    <property type="entry name" value="Phage_integrase"/>
    <property type="match status" value="1"/>
</dbReference>
<dbReference type="InterPro" id="IPR011010">
    <property type="entry name" value="DNA_brk_join_enz"/>
</dbReference>
<dbReference type="PROSITE" id="PS51898">
    <property type="entry name" value="TYR_RECOMBINASE"/>
    <property type="match status" value="1"/>
</dbReference>
<proteinExistence type="inferred from homology"/>
<dbReference type="InterPro" id="IPR013762">
    <property type="entry name" value="Integrase-like_cat_sf"/>
</dbReference>
<dbReference type="PROSITE" id="PS51900">
    <property type="entry name" value="CB"/>
    <property type="match status" value="1"/>
</dbReference>
<accession>A0ABT6MG35</accession>
<dbReference type="Gene3D" id="1.10.150.130">
    <property type="match status" value="1"/>
</dbReference>
<dbReference type="InterPro" id="IPR010998">
    <property type="entry name" value="Integrase_recombinase_N"/>
</dbReference>
<feature type="domain" description="Tyr recombinase" evidence="6">
    <location>
        <begin position="185"/>
        <end position="389"/>
    </location>
</feature>
<dbReference type="Pfam" id="PF14659">
    <property type="entry name" value="Phage_int_SAM_3"/>
    <property type="match status" value="1"/>
</dbReference>
<dbReference type="InterPro" id="IPR050090">
    <property type="entry name" value="Tyrosine_recombinase_XerCD"/>
</dbReference>
<dbReference type="PANTHER" id="PTHR30349">
    <property type="entry name" value="PHAGE INTEGRASE-RELATED"/>
    <property type="match status" value="1"/>
</dbReference>
<dbReference type="Proteomes" id="UP001160334">
    <property type="component" value="Unassembled WGS sequence"/>
</dbReference>